<feature type="signal peptide" evidence="2">
    <location>
        <begin position="1"/>
        <end position="20"/>
    </location>
</feature>
<gene>
    <name evidence="3" type="primary">MYC2</name>
</gene>
<feature type="region of interest" description="Disordered" evidence="1">
    <location>
        <begin position="19"/>
        <end position="47"/>
    </location>
</feature>
<dbReference type="AlphaFoldDB" id="A0A4Y6GMT4"/>
<keyword evidence="2" id="KW-0732">Signal</keyword>
<organism evidence="3">
    <name type="scientific">Aquilaria malaccensis</name>
    <dbReference type="NCBI Taxonomy" id="223753"/>
    <lineage>
        <taxon>Eukaryota</taxon>
        <taxon>Viridiplantae</taxon>
        <taxon>Streptophyta</taxon>
        <taxon>Embryophyta</taxon>
        <taxon>Tracheophyta</taxon>
        <taxon>Spermatophyta</taxon>
        <taxon>Magnoliopsida</taxon>
        <taxon>eudicotyledons</taxon>
        <taxon>Gunneridae</taxon>
        <taxon>Pentapetalae</taxon>
        <taxon>rosids</taxon>
        <taxon>malvids</taxon>
        <taxon>Malvales</taxon>
        <taxon>Thymelaeaceae</taxon>
        <taxon>Aquilaria</taxon>
    </lineage>
</organism>
<protein>
    <submittedName>
        <fullName evidence="3">Transcription factor MYC2</fullName>
    </submittedName>
</protein>
<accession>A0A4Y6GMT4</accession>
<sequence>MKACHLRYYLLMWVISSSYSPPLPTENSPQASSHHHSSYDHRNSTQPPRVLAYCYSPVRNLKNSSKNSDLAAAAFDGCSAAAADDSGHELWGDFQLNYWSSGSPTESPLKHAGSDDWQQ</sequence>
<reference evidence="3" key="1">
    <citation type="submission" date="2019-04" db="EMBL/GenBank/DDBJ databases">
        <authorList>
            <person name="Islam M.R."/>
            <person name="Banu S."/>
        </authorList>
    </citation>
    <scope>NUCLEOTIDE SEQUENCE</scope>
    <source>
        <strain evidence="3">TDF-47</strain>
    </source>
</reference>
<evidence type="ECO:0000313" key="3">
    <source>
        <dbReference type="EMBL" id="QDF43982.1"/>
    </source>
</evidence>
<name>A0A4Y6GMT4_9ROSI</name>
<evidence type="ECO:0000256" key="2">
    <source>
        <dbReference type="SAM" id="SignalP"/>
    </source>
</evidence>
<dbReference type="EMBL" id="MK751348">
    <property type="protein sequence ID" value="QDF43982.1"/>
    <property type="molecule type" value="mRNA"/>
</dbReference>
<proteinExistence type="evidence at transcript level"/>
<feature type="compositionally biased region" description="Polar residues" evidence="1">
    <location>
        <begin position="19"/>
        <end position="32"/>
    </location>
</feature>
<evidence type="ECO:0000256" key="1">
    <source>
        <dbReference type="SAM" id="MobiDB-lite"/>
    </source>
</evidence>
<feature type="chain" id="PRO_5021312961" evidence="2">
    <location>
        <begin position="21"/>
        <end position="119"/>
    </location>
</feature>